<dbReference type="AlphaFoldDB" id="F2JH94"/>
<evidence type="ECO:0000313" key="3">
    <source>
        <dbReference type="Proteomes" id="UP000008467"/>
    </source>
</evidence>
<dbReference type="EMBL" id="CP002582">
    <property type="protein sequence ID" value="ADZ82992.1"/>
    <property type="molecule type" value="Genomic_DNA"/>
</dbReference>
<dbReference type="PANTHER" id="PTHR34351:SF2">
    <property type="entry name" value="DUF58 DOMAIN-CONTAINING PROTEIN"/>
    <property type="match status" value="1"/>
</dbReference>
<dbReference type="STRING" id="642492.Clole_1265"/>
<protein>
    <submittedName>
        <fullName evidence="2">Uncharacterized protein</fullName>
    </submittedName>
</protein>
<dbReference type="KEGG" id="cle:Clole_1265"/>
<dbReference type="HOGENOM" id="CLU_026152_3_2_9"/>
<dbReference type="PANTHER" id="PTHR34351">
    <property type="entry name" value="SLR1927 PROTEIN-RELATED"/>
    <property type="match status" value="1"/>
</dbReference>
<organism evidence="2 3">
    <name type="scientific">Cellulosilyticum lentocellum (strain ATCC 49066 / DSM 5427 / NCIMB 11756 / RHM5)</name>
    <name type="common">Clostridium lentocellum</name>
    <dbReference type="NCBI Taxonomy" id="642492"/>
    <lineage>
        <taxon>Bacteria</taxon>
        <taxon>Bacillati</taxon>
        <taxon>Bacillota</taxon>
        <taxon>Clostridia</taxon>
        <taxon>Lachnospirales</taxon>
        <taxon>Cellulosilyticaceae</taxon>
        <taxon>Cellulosilyticum</taxon>
    </lineage>
</organism>
<keyword evidence="1" id="KW-0812">Transmembrane</keyword>
<accession>F2JH94</accession>
<evidence type="ECO:0000313" key="2">
    <source>
        <dbReference type="EMBL" id="ADZ82992.1"/>
    </source>
</evidence>
<keyword evidence="1" id="KW-0472">Membrane</keyword>
<dbReference type="eggNOG" id="COG1721">
    <property type="taxonomic scope" value="Bacteria"/>
</dbReference>
<sequence>MWISRIMVILSIIASCTFASFFGGNLAYGLFYFSLAVPVVALIYVLYVYMHFKIYQSVGTKTVVKGEPVPYFFQLCNEDKVTYYSIKVHFFKDRSYVLEGKEDTEYCMLPGDKQSLSSMMVCNYRGEYEVGIDSVKIVDFFGLFPMTYPLASKLKLTVLPRVITINDSKLIAVNQDAKQSLYPLKKQEEELTAEARKYTYGDTKKMIHWKLSAKKQELMSRTRVAIPESGVLLFWDLSETKGKEIEVLIVQDLIIESILALAQYCLKKKIPCRIFFSEEKIKSQKIYSETDFQSLYEKSSSVIFNTSFTLADMIQMSERSIYENQQYILVTNTLSQTLYTCLLPVYSRGNEVTIILVEAVPDEETKKLMDLFIESHLQVVCLSLGTKLEEVL</sequence>
<name>F2JH94_CELLD</name>
<reference evidence="2 3" key="1">
    <citation type="journal article" date="2011" name="J. Bacteriol.">
        <title>Complete genome sequence of the cellulose-degrading bacterium Cellulosilyticum lentocellum.</title>
        <authorList>
            <consortium name="US DOE Joint Genome Institute"/>
            <person name="Miller D.A."/>
            <person name="Suen G."/>
            <person name="Bruce D."/>
            <person name="Copeland A."/>
            <person name="Cheng J.F."/>
            <person name="Detter C."/>
            <person name="Goodwin L.A."/>
            <person name="Han C.S."/>
            <person name="Hauser L.J."/>
            <person name="Land M.L."/>
            <person name="Lapidus A."/>
            <person name="Lucas S."/>
            <person name="Meincke L."/>
            <person name="Pitluck S."/>
            <person name="Tapia R."/>
            <person name="Teshima H."/>
            <person name="Woyke T."/>
            <person name="Fox B.G."/>
            <person name="Angert E.R."/>
            <person name="Currie C.R."/>
        </authorList>
    </citation>
    <scope>NUCLEOTIDE SEQUENCE [LARGE SCALE GENOMIC DNA]</scope>
    <source>
        <strain evidence="3">ATCC 49066 / DSM 5427 / NCIMB 11756 / RHM5</strain>
    </source>
</reference>
<proteinExistence type="predicted"/>
<dbReference type="PROSITE" id="PS51257">
    <property type="entry name" value="PROKAR_LIPOPROTEIN"/>
    <property type="match status" value="1"/>
</dbReference>
<dbReference type="Proteomes" id="UP000008467">
    <property type="component" value="Chromosome"/>
</dbReference>
<dbReference type="RefSeq" id="WP_013656291.1">
    <property type="nucleotide sequence ID" value="NC_015275.1"/>
</dbReference>
<gene>
    <name evidence="2" type="ordered locus">Clole_1265</name>
</gene>
<evidence type="ECO:0000256" key="1">
    <source>
        <dbReference type="SAM" id="Phobius"/>
    </source>
</evidence>
<feature type="transmembrane region" description="Helical" evidence="1">
    <location>
        <begin position="29"/>
        <end position="49"/>
    </location>
</feature>
<keyword evidence="3" id="KW-1185">Reference proteome</keyword>
<keyword evidence="1" id="KW-1133">Transmembrane helix</keyword>